<name>A0A383RH02_PAEAL</name>
<dbReference type="EMBL" id="LS992241">
    <property type="protein sequence ID" value="SYX86240.1"/>
    <property type="molecule type" value="Genomic_DNA"/>
</dbReference>
<accession>A0A383RH02</accession>
<proteinExistence type="predicted"/>
<protein>
    <submittedName>
        <fullName evidence="1">Uncharacterized protein</fullName>
    </submittedName>
</protein>
<gene>
    <name evidence="1" type="ORF">PBLR_14662</name>
</gene>
<evidence type="ECO:0000313" key="2">
    <source>
        <dbReference type="Proteomes" id="UP000304148"/>
    </source>
</evidence>
<sequence length="45" mass="5406">MIHMQLVLFCNPHEREVNYIKGNLYENDPSYYNKENPSSMRGIFI</sequence>
<reference evidence="2" key="1">
    <citation type="submission" date="2018-08" db="EMBL/GenBank/DDBJ databases">
        <authorList>
            <person name="Chevrot R."/>
        </authorList>
    </citation>
    <scope>NUCLEOTIDE SEQUENCE [LARGE SCALE GENOMIC DNA]</scope>
</reference>
<organism evidence="1 2">
    <name type="scientific">Paenibacillus alvei</name>
    <name type="common">Bacillus alvei</name>
    <dbReference type="NCBI Taxonomy" id="44250"/>
    <lineage>
        <taxon>Bacteria</taxon>
        <taxon>Bacillati</taxon>
        <taxon>Bacillota</taxon>
        <taxon>Bacilli</taxon>
        <taxon>Bacillales</taxon>
        <taxon>Paenibacillaceae</taxon>
        <taxon>Paenibacillus</taxon>
    </lineage>
</organism>
<dbReference type="AlphaFoldDB" id="A0A383RH02"/>
<dbReference type="Proteomes" id="UP000304148">
    <property type="component" value="Chromosome"/>
</dbReference>
<evidence type="ECO:0000313" key="1">
    <source>
        <dbReference type="EMBL" id="SYX86240.1"/>
    </source>
</evidence>